<dbReference type="Proteomes" id="UP000828941">
    <property type="component" value="Chromosome 10"/>
</dbReference>
<name>A0ACB9M2W7_BAUVA</name>
<gene>
    <name evidence="1" type="ORF">L6164_025648</name>
</gene>
<comment type="caution">
    <text evidence="1">The sequence shown here is derived from an EMBL/GenBank/DDBJ whole genome shotgun (WGS) entry which is preliminary data.</text>
</comment>
<accession>A0ACB9M2W7</accession>
<protein>
    <submittedName>
        <fullName evidence="1">Uncharacterized protein</fullName>
    </submittedName>
</protein>
<organism evidence="1 2">
    <name type="scientific">Bauhinia variegata</name>
    <name type="common">Purple orchid tree</name>
    <name type="synonym">Phanera variegata</name>
    <dbReference type="NCBI Taxonomy" id="167791"/>
    <lineage>
        <taxon>Eukaryota</taxon>
        <taxon>Viridiplantae</taxon>
        <taxon>Streptophyta</taxon>
        <taxon>Embryophyta</taxon>
        <taxon>Tracheophyta</taxon>
        <taxon>Spermatophyta</taxon>
        <taxon>Magnoliopsida</taxon>
        <taxon>eudicotyledons</taxon>
        <taxon>Gunneridae</taxon>
        <taxon>Pentapetalae</taxon>
        <taxon>rosids</taxon>
        <taxon>fabids</taxon>
        <taxon>Fabales</taxon>
        <taxon>Fabaceae</taxon>
        <taxon>Cercidoideae</taxon>
        <taxon>Cercideae</taxon>
        <taxon>Bauhiniinae</taxon>
        <taxon>Bauhinia</taxon>
    </lineage>
</organism>
<proteinExistence type="predicted"/>
<evidence type="ECO:0000313" key="2">
    <source>
        <dbReference type="Proteomes" id="UP000828941"/>
    </source>
</evidence>
<evidence type="ECO:0000313" key="1">
    <source>
        <dbReference type="EMBL" id="KAI4317809.1"/>
    </source>
</evidence>
<sequence length="73" mass="8463">MVSKKLEQVVEHDLEVLNDFKRFEQMALVGLWCVHPDPALRPSMKQVMQMLEGTMEVGIPPLLYDEMTAYEIL</sequence>
<keyword evidence="2" id="KW-1185">Reference proteome</keyword>
<dbReference type="EMBL" id="CM039435">
    <property type="protein sequence ID" value="KAI4317809.1"/>
    <property type="molecule type" value="Genomic_DNA"/>
</dbReference>
<reference evidence="1 2" key="1">
    <citation type="journal article" date="2022" name="DNA Res.">
        <title>Chromosomal-level genome assembly of the orchid tree Bauhinia variegata (Leguminosae; Cercidoideae) supports the allotetraploid origin hypothesis of Bauhinia.</title>
        <authorList>
            <person name="Zhong Y."/>
            <person name="Chen Y."/>
            <person name="Zheng D."/>
            <person name="Pang J."/>
            <person name="Liu Y."/>
            <person name="Luo S."/>
            <person name="Meng S."/>
            <person name="Qian L."/>
            <person name="Wei D."/>
            <person name="Dai S."/>
            <person name="Zhou R."/>
        </authorList>
    </citation>
    <scope>NUCLEOTIDE SEQUENCE [LARGE SCALE GENOMIC DNA]</scope>
    <source>
        <strain evidence="1">BV-YZ2020</strain>
    </source>
</reference>